<dbReference type="Proteomes" id="UP000828390">
    <property type="component" value="Unassembled WGS sequence"/>
</dbReference>
<dbReference type="EMBL" id="JAIWYP010000002">
    <property type="protein sequence ID" value="KAH3865971.1"/>
    <property type="molecule type" value="Genomic_DNA"/>
</dbReference>
<evidence type="ECO:0000256" key="1">
    <source>
        <dbReference type="SAM" id="MobiDB-lite"/>
    </source>
</evidence>
<reference evidence="2" key="1">
    <citation type="journal article" date="2019" name="bioRxiv">
        <title>The Genome of the Zebra Mussel, Dreissena polymorpha: A Resource for Invasive Species Research.</title>
        <authorList>
            <person name="McCartney M.A."/>
            <person name="Auch B."/>
            <person name="Kono T."/>
            <person name="Mallez S."/>
            <person name="Zhang Y."/>
            <person name="Obille A."/>
            <person name="Becker A."/>
            <person name="Abrahante J.E."/>
            <person name="Garbe J."/>
            <person name="Badalamenti J.P."/>
            <person name="Herman A."/>
            <person name="Mangelson H."/>
            <person name="Liachko I."/>
            <person name="Sullivan S."/>
            <person name="Sone E.D."/>
            <person name="Koren S."/>
            <person name="Silverstein K.A.T."/>
            <person name="Beckman K.B."/>
            <person name="Gohl D.M."/>
        </authorList>
    </citation>
    <scope>NUCLEOTIDE SEQUENCE</scope>
    <source>
        <strain evidence="2">Duluth1</strain>
        <tissue evidence="2">Whole animal</tissue>
    </source>
</reference>
<name>A0A9D4LXT3_DREPO</name>
<evidence type="ECO:0000313" key="3">
    <source>
        <dbReference type="Proteomes" id="UP000828390"/>
    </source>
</evidence>
<feature type="region of interest" description="Disordered" evidence="1">
    <location>
        <begin position="66"/>
        <end position="87"/>
    </location>
</feature>
<reference evidence="2" key="2">
    <citation type="submission" date="2020-11" db="EMBL/GenBank/DDBJ databases">
        <authorList>
            <person name="McCartney M.A."/>
            <person name="Auch B."/>
            <person name="Kono T."/>
            <person name="Mallez S."/>
            <person name="Becker A."/>
            <person name="Gohl D.M."/>
            <person name="Silverstein K.A.T."/>
            <person name="Koren S."/>
            <person name="Bechman K.B."/>
            <person name="Herman A."/>
            <person name="Abrahante J.E."/>
            <person name="Garbe J."/>
        </authorList>
    </citation>
    <scope>NUCLEOTIDE SEQUENCE</scope>
    <source>
        <strain evidence="2">Duluth1</strain>
        <tissue evidence="2">Whole animal</tissue>
    </source>
</reference>
<organism evidence="2 3">
    <name type="scientific">Dreissena polymorpha</name>
    <name type="common">Zebra mussel</name>
    <name type="synonym">Mytilus polymorpha</name>
    <dbReference type="NCBI Taxonomy" id="45954"/>
    <lineage>
        <taxon>Eukaryota</taxon>
        <taxon>Metazoa</taxon>
        <taxon>Spiralia</taxon>
        <taxon>Lophotrochozoa</taxon>
        <taxon>Mollusca</taxon>
        <taxon>Bivalvia</taxon>
        <taxon>Autobranchia</taxon>
        <taxon>Heteroconchia</taxon>
        <taxon>Euheterodonta</taxon>
        <taxon>Imparidentia</taxon>
        <taxon>Neoheterodontei</taxon>
        <taxon>Myida</taxon>
        <taxon>Dreissenoidea</taxon>
        <taxon>Dreissenidae</taxon>
        <taxon>Dreissena</taxon>
    </lineage>
</organism>
<keyword evidence="3" id="KW-1185">Reference proteome</keyword>
<sequence length="87" mass="10060">MSIRNAGIEVRTGRRWSASNAVEQAESRLRHQDIVGTSCQGRQGLGLHTRQPWSLAILSKEENLFRAKSERKKKRQERCEQSRWGAR</sequence>
<protein>
    <submittedName>
        <fullName evidence="2">Uncharacterized protein</fullName>
    </submittedName>
</protein>
<dbReference type="AlphaFoldDB" id="A0A9D4LXT3"/>
<accession>A0A9D4LXT3</accession>
<proteinExistence type="predicted"/>
<comment type="caution">
    <text evidence="2">The sequence shown here is derived from an EMBL/GenBank/DDBJ whole genome shotgun (WGS) entry which is preliminary data.</text>
</comment>
<gene>
    <name evidence="2" type="ORF">DPMN_029019</name>
</gene>
<evidence type="ECO:0000313" key="2">
    <source>
        <dbReference type="EMBL" id="KAH3865971.1"/>
    </source>
</evidence>